<dbReference type="KEGG" id="vg:80513025"/>
<evidence type="ECO:0000313" key="1">
    <source>
        <dbReference type="EMBL" id="ANB50663.1"/>
    </source>
</evidence>
<name>A0A167RGR0_9VIRU</name>
<dbReference type="Proteomes" id="UP000241365">
    <property type="component" value="Segment"/>
</dbReference>
<dbReference type="GeneID" id="80513025"/>
<sequence length="500" mass="57270">MSIISDIMKSLSSDIQLTFEELIKLLLRKTLKPVLNPLGTNKIVYNNYKGKYERGLVKSGPDDNINKYSYSMTQDSLGWNDDILANFKIIAKYSKNNNTSKSSTCYKNCLSKSKSKPKSKVYFSHQESKDSGLLNRQFAVNQYNKVLSILNSRNMNGIIGNKRSNFSYTSDIPYTYSFRELENIGQDIIDQTDPSILGCDSAKMSTAMLRVRLYNLENNLSSLSVEYPNIFDSFIEMVRIINAIPKKKLPIVIKLIASLTYQKWENFSKLQQEYYTEALGETFINDLDSNELVTILVQSDSAELILTSAYLFPLIKMLFITFGYSKLTPIITDIGDSDIQRLQRQRLNKHLDKYRGASLVRQTNYLDPRCLQEQQDILTAEKGGFSDSESMNDDLPEFVTTKPVPKPVDQCIYNFIRLFGDLYPTLVGLMGGTEKFPPETMEISCNDIPASYNGLSTVPEYLWRYNDYSYCRFLEYVCSKSVYNAINSKINEKTKYLQSI</sequence>
<organism evidence="1 2">
    <name type="scientific">Powai lake megavirus</name>
    <dbReference type="NCBI Taxonomy" id="1842663"/>
    <lineage>
        <taxon>Viruses</taxon>
        <taxon>Varidnaviria</taxon>
        <taxon>Bamfordvirae</taxon>
        <taxon>Nucleocytoviricota</taxon>
        <taxon>Megaviricetes</taxon>
        <taxon>Imitervirales</taxon>
        <taxon>Mimiviridae</taxon>
        <taxon>Megamimivirinae</taxon>
        <taxon>Megavirus</taxon>
        <taxon>Megavirus powaiense</taxon>
    </lineage>
</organism>
<protein>
    <submittedName>
        <fullName evidence="1">Uncharacterized protein</fullName>
    </submittedName>
</protein>
<dbReference type="EMBL" id="KU877344">
    <property type="protein sequence ID" value="ANB50663.1"/>
    <property type="molecule type" value="Genomic_DNA"/>
</dbReference>
<evidence type="ECO:0000313" key="2">
    <source>
        <dbReference type="Proteomes" id="UP000241365"/>
    </source>
</evidence>
<accession>A0A167RGR0</accession>
<keyword evidence="2" id="KW-1185">Reference proteome</keyword>
<reference evidence="1 2" key="1">
    <citation type="journal article" date="2016" name="Genome Announc.">
        <title>Complete Genome Sequence of a New Megavirus Family Member Isolated from an Inland Water Lake for the First Time in India.</title>
        <authorList>
            <person name="Chatterjee A."/>
            <person name="Ali F."/>
            <person name="Bange D."/>
            <person name="Kondabagil K."/>
        </authorList>
    </citation>
    <scope>NUCLEOTIDE SEQUENCE [LARGE SCALE GENOMIC DNA]</scope>
    <source>
        <strain evidence="1">1</strain>
    </source>
</reference>
<proteinExistence type="predicted"/>
<dbReference type="RefSeq" id="YP_010776414.1">
    <property type="nucleotide sequence ID" value="NC_075034.1"/>
</dbReference>